<dbReference type="SUPFAM" id="SSF51182">
    <property type="entry name" value="RmlC-like cupins"/>
    <property type="match status" value="1"/>
</dbReference>
<evidence type="ECO:0000313" key="2">
    <source>
        <dbReference type="EMBL" id="SMF57733.1"/>
    </source>
</evidence>
<dbReference type="RefSeq" id="WP_132322511.1">
    <property type="nucleotide sequence ID" value="NZ_FWZT01000019.1"/>
</dbReference>
<feature type="domain" description="Cyclic nucleotide-binding" evidence="1">
    <location>
        <begin position="11"/>
        <end position="77"/>
    </location>
</feature>
<gene>
    <name evidence="2" type="ORF">SAMN06296036_1199</name>
</gene>
<dbReference type="InterPro" id="IPR011051">
    <property type="entry name" value="RmlC_Cupin_sf"/>
</dbReference>
<dbReference type="Gene3D" id="2.60.120.10">
    <property type="entry name" value="Jelly Rolls"/>
    <property type="match status" value="1"/>
</dbReference>
<reference evidence="3" key="1">
    <citation type="submission" date="2017-04" db="EMBL/GenBank/DDBJ databases">
        <authorList>
            <person name="Varghese N."/>
            <person name="Submissions S."/>
        </authorList>
    </citation>
    <scope>NUCLEOTIDE SEQUENCE [LARGE SCALE GENOMIC DNA]</scope>
    <source>
        <strain evidence="3">RKEM611</strain>
    </source>
</reference>
<dbReference type="InterPro" id="IPR014710">
    <property type="entry name" value="RmlC-like_jellyroll"/>
</dbReference>
<dbReference type="InterPro" id="IPR013096">
    <property type="entry name" value="Cupin_2"/>
</dbReference>
<organism evidence="2 3">
    <name type="scientific">Pseudobacteriovorax antillogorgiicola</name>
    <dbReference type="NCBI Taxonomy" id="1513793"/>
    <lineage>
        <taxon>Bacteria</taxon>
        <taxon>Pseudomonadati</taxon>
        <taxon>Bdellovibrionota</taxon>
        <taxon>Oligoflexia</taxon>
        <taxon>Oligoflexales</taxon>
        <taxon>Pseudobacteriovoracaceae</taxon>
        <taxon>Pseudobacteriovorax</taxon>
    </lineage>
</organism>
<name>A0A1Y6CD75_9BACT</name>
<keyword evidence="2" id="KW-0413">Isomerase</keyword>
<dbReference type="EMBL" id="FWZT01000019">
    <property type="protein sequence ID" value="SMF57733.1"/>
    <property type="molecule type" value="Genomic_DNA"/>
</dbReference>
<proteinExistence type="predicted"/>
<dbReference type="OrthoDB" id="9794183at2"/>
<dbReference type="CDD" id="cd02226">
    <property type="entry name" value="cupin_YdbB-like"/>
    <property type="match status" value="1"/>
</dbReference>
<dbReference type="STRING" id="1513793.SAMN06296036_1199"/>
<sequence>MNNKKVNLLDKFELLGENWSPRVVAELNQYQFKIAWFEGEFVWHSHNDTDEAFLVLEGHIKIHLESQIVDLREGELFVVPKGISHKPEAIIRSKLLLLEPKGVINTGEAQSDLRADNDVWI</sequence>
<protein>
    <submittedName>
        <fullName evidence="2">Mannose-6-phosphate isomerase, cupin superfamily</fullName>
    </submittedName>
</protein>
<evidence type="ECO:0000313" key="3">
    <source>
        <dbReference type="Proteomes" id="UP000192907"/>
    </source>
</evidence>
<evidence type="ECO:0000259" key="1">
    <source>
        <dbReference type="PROSITE" id="PS50042"/>
    </source>
</evidence>
<dbReference type="PROSITE" id="PS50042">
    <property type="entry name" value="CNMP_BINDING_3"/>
    <property type="match status" value="1"/>
</dbReference>
<keyword evidence="3" id="KW-1185">Reference proteome</keyword>
<dbReference type="Proteomes" id="UP000192907">
    <property type="component" value="Unassembled WGS sequence"/>
</dbReference>
<dbReference type="Pfam" id="PF07883">
    <property type="entry name" value="Cupin_2"/>
    <property type="match status" value="1"/>
</dbReference>
<dbReference type="PANTHER" id="PTHR36114:SF1">
    <property type="entry name" value="16.7 KDA PROTEIN IN WHIE LOCUS"/>
    <property type="match status" value="1"/>
</dbReference>
<dbReference type="InterPro" id="IPR052044">
    <property type="entry name" value="PKS_Associated_Protein"/>
</dbReference>
<dbReference type="GO" id="GO:0016853">
    <property type="term" value="F:isomerase activity"/>
    <property type="evidence" value="ECO:0007669"/>
    <property type="project" value="UniProtKB-KW"/>
</dbReference>
<dbReference type="InterPro" id="IPR000595">
    <property type="entry name" value="cNMP-bd_dom"/>
</dbReference>
<accession>A0A1Y6CD75</accession>
<dbReference type="PANTHER" id="PTHR36114">
    <property type="entry name" value="16.7 KDA PROTEIN IN WHIE LOCUS"/>
    <property type="match status" value="1"/>
</dbReference>
<dbReference type="AlphaFoldDB" id="A0A1Y6CD75"/>